<protein>
    <submittedName>
        <fullName evidence="2">Uncharacterized protein</fullName>
    </submittedName>
</protein>
<dbReference type="AntiFam" id="ANF00178">
    <property type="entry name" value="Shadow ORF (opposite dhbF)"/>
</dbReference>
<sequence length="804" mass="85618">MDQHFAEVAIGFVHQCSNAELGQLHPHRQGIDKHPEGAVGTRRTLQTPGDYRTEHDIVTSGAAPEHLGPGNMEQHGRRDPGGLRPSADLAAQGRVKAQAGFRHPGPVALDIQHAERRGGLIDIGQAAAEIGFMGLGRGGEDLRDKLPIRLRGWQIAGPALHQVTDFFEHDAQGHVVADHMVVEQGQQPALGVRIAGDAGTHQRCLLQVEAQVPWIAQAFQLGARIFIRRQAEGFHRQLRLAMDHLHRLRLADPVHRAAQDVMAIDDPLQRCDKGVEALAVVELDQRAHQVGVALVTQQVVEEDALLQRCQRVDVLDIGSPAGNGGDDAFQLRGTQLHQWQHVRRQLGAVGRDTVGRGLEQGLAVAADGLGHFPHAGGGEHRAYAGVQAMLAQAVDQADGQQRVTAEFEETVVTTDLFDAQQLLPDTGDNLFYLATRCLVGAAGKGFLAWSGQGQTVELAVGGQGHGFQVHIGTGHHVIRQCLQQGRTQLLDGHRFTAQVGDQALAVGLAGLAFPGDHHSFADTGAGGEHGFDFTQFHTETADLHLVVVAAQVFQGAVRAPAAKVAGPVQAGVRIGGEGVGDKALGTEFGTVEVATGDPDATDMQFPGYTERREVAGGIQHMQLGIAHRCADGAEILVVAFHQADRGVDRGFGRTIGVEQGRAVTLTVEPLGHGLLADGFAADHELAQGARQRHMRIATHLLPEHGGQVGDRDRVLLAQRGKGRGAGDPGIAAQHQGGTGQQRAEDLFHRHVEGHGGELQDAVLRVQAVALLQGADLVAHRTVFEHDAFRLAGGTGGVHHIGQVP</sequence>
<evidence type="ECO:0000313" key="2">
    <source>
        <dbReference type="EMBL" id="KIH80668.1"/>
    </source>
</evidence>
<dbReference type="AlphaFoldDB" id="A0A0C2EQ04"/>
<feature type="region of interest" description="Disordered" evidence="1">
    <location>
        <begin position="61"/>
        <end position="87"/>
    </location>
</feature>
<name>A0A0C2EQ04_9PSED</name>
<gene>
    <name evidence="2" type="ORF">UCMB321_5578</name>
</gene>
<feature type="region of interest" description="Disordered" evidence="1">
    <location>
        <begin position="27"/>
        <end position="47"/>
    </location>
</feature>
<reference evidence="2 3" key="1">
    <citation type="submission" date="2015-01" db="EMBL/GenBank/DDBJ databases">
        <title>Complete genome of Pseudomonas batumici UCM B-321 producer of the batumin antibiotic with strong antistaphilococcal and potential anticancer activity.</title>
        <authorList>
            <person name="Klochko V.V."/>
            <person name="Zelena L.B."/>
            <person name="Elena K.A."/>
            <person name="Reva O.N."/>
        </authorList>
    </citation>
    <scope>NUCLEOTIDE SEQUENCE [LARGE SCALE GENOMIC DNA]</scope>
    <source>
        <strain evidence="2 3">UCM B-321</strain>
    </source>
</reference>
<evidence type="ECO:0000256" key="1">
    <source>
        <dbReference type="SAM" id="MobiDB-lite"/>
    </source>
</evidence>
<accession>A0A0C2EQ04</accession>
<keyword evidence="3" id="KW-1185">Reference proteome</keyword>
<organism evidence="2 3">
    <name type="scientific">Pseudomonas batumici</name>
    <dbReference type="NCBI Taxonomy" id="226910"/>
    <lineage>
        <taxon>Bacteria</taxon>
        <taxon>Pseudomonadati</taxon>
        <taxon>Pseudomonadota</taxon>
        <taxon>Gammaproteobacteria</taxon>
        <taxon>Pseudomonadales</taxon>
        <taxon>Pseudomonadaceae</taxon>
        <taxon>Pseudomonas</taxon>
    </lineage>
</organism>
<dbReference type="EMBL" id="JXDG01000075">
    <property type="protein sequence ID" value="KIH80668.1"/>
    <property type="molecule type" value="Genomic_DNA"/>
</dbReference>
<comment type="caution">
    <text evidence="2">The sequence shown here is derived from an EMBL/GenBank/DDBJ whole genome shotgun (WGS) entry which is preliminary data.</text>
</comment>
<proteinExistence type="predicted"/>
<evidence type="ECO:0000313" key="3">
    <source>
        <dbReference type="Proteomes" id="UP000031535"/>
    </source>
</evidence>
<dbReference type="Proteomes" id="UP000031535">
    <property type="component" value="Unassembled WGS sequence"/>
</dbReference>
<dbReference type="PATRIC" id="fig|226910.6.peg.5566"/>
<dbReference type="STRING" id="226910.UCMB321_5578"/>
<dbReference type="AntiFam" id="ANF00174">
    <property type="entry name" value="Shadow ORF (irp2)"/>
</dbReference>